<gene>
    <name evidence="2" type="ORF">FSA05_07810</name>
</gene>
<comment type="caution">
    <text evidence="2">The sequence shown here is derived from an EMBL/GenBank/DDBJ whole genome shotgun (WGS) entry which is preliminary data.</text>
</comment>
<organism evidence="2 3">
    <name type="scientific">Parabacteroides distasonis</name>
    <dbReference type="NCBI Taxonomy" id="823"/>
    <lineage>
        <taxon>Bacteria</taxon>
        <taxon>Pseudomonadati</taxon>
        <taxon>Bacteroidota</taxon>
        <taxon>Bacteroidia</taxon>
        <taxon>Bacteroidales</taxon>
        <taxon>Tannerellaceae</taxon>
        <taxon>Parabacteroides</taxon>
    </lineage>
</organism>
<dbReference type="EMBL" id="VOHW01000003">
    <property type="protein sequence ID" value="TWV62925.1"/>
    <property type="molecule type" value="Genomic_DNA"/>
</dbReference>
<feature type="domain" description="Transglutaminase-like" evidence="1">
    <location>
        <begin position="148"/>
        <end position="237"/>
    </location>
</feature>
<evidence type="ECO:0000313" key="3">
    <source>
        <dbReference type="Proteomes" id="UP000315827"/>
    </source>
</evidence>
<dbReference type="AlphaFoldDB" id="A0A5C6KK43"/>
<reference evidence="2 3" key="1">
    <citation type="submission" date="2019-07" db="EMBL/GenBank/DDBJ databases">
        <title>Genome sequencing of Parabacteroides distasonis iSURF_7.</title>
        <authorList>
            <person name="Degefu H.N."/>
            <person name="Ruoff K.L."/>
            <person name="Price C.E."/>
            <person name="Valls R.A."/>
            <person name="O'Toole G.A."/>
        </authorList>
    </citation>
    <scope>NUCLEOTIDE SEQUENCE [LARGE SCALE GENOMIC DNA]</scope>
    <source>
        <strain evidence="2 3">CFPLTA003_1B</strain>
    </source>
</reference>
<dbReference type="Proteomes" id="UP000315827">
    <property type="component" value="Unassembled WGS sequence"/>
</dbReference>
<dbReference type="SUPFAM" id="SSF54001">
    <property type="entry name" value="Cysteine proteinases"/>
    <property type="match status" value="1"/>
</dbReference>
<dbReference type="PANTHER" id="PTHR35532:SF5">
    <property type="entry name" value="CARBOHYDRATE-BINDING DOMAIN-CONTAINING PROTEIN"/>
    <property type="match status" value="1"/>
</dbReference>
<sequence length="471" mass="54540">MNKLILYVCAWICLHSCGFSKSQEESMLEYALSQAGDNRKELEYVIKYYEGDSLKREAARFLIRNMVYHFGYEKRERVSDITTLSSDYLIRNIELAFQAWPKPWNKSVSFENFCRYILPYRGLYEQPSGLREELMRTYLPLLDSSHIDNTYDAAVRLQKILRTRVTYQTEIPIHYPTAEEIHRTGVGRCDGVVLYGIQLMRAAGIPTVAEHTIWTRRNGEHYWCAFLNEDGRFLPFAPEYEGPDSLIYNLTKPFLTPAKVYRYGFAPLHPVTTESTDEYRTFLKNPLLTAVTEQYLPPVTDIHTTCDLPVRSKRAPIYLCTYNHGNWRPFAMSERIGNRCTFPKIVGDDVFIIAEYDKEAYGSLRFITSPFHVSNTGIITKIKPDPDPARTDSIFIASDNPYQQQVPYTLAYWEQEQQCFKNGYFPTDTIPGGILIRKIPKGSLLKAMISRPEKAAEDRIFLVENGTVKRY</sequence>
<dbReference type="Pfam" id="PF01841">
    <property type="entry name" value="Transglut_core"/>
    <property type="match status" value="1"/>
</dbReference>
<protein>
    <submittedName>
        <fullName evidence="2">Transglutaminase domain-containing protein</fullName>
    </submittedName>
</protein>
<dbReference type="InterPro" id="IPR002931">
    <property type="entry name" value="Transglutaminase-like"/>
</dbReference>
<name>A0A5C6KK43_PARDI</name>
<dbReference type="InterPro" id="IPR038765">
    <property type="entry name" value="Papain-like_cys_pep_sf"/>
</dbReference>
<proteinExistence type="predicted"/>
<dbReference type="Gene3D" id="3.10.620.30">
    <property type="match status" value="1"/>
</dbReference>
<dbReference type="PANTHER" id="PTHR35532">
    <property type="entry name" value="SIMILAR TO POLYHYDROXYALKANOATE DEPOLYMERASE"/>
    <property type="match status" value="1"/>
</dbReference>
<evidence type="ECO:0000259" key="1">
    <source>
        <dbReference type="Pfam" id="PF01841"/>
    </source>
</evidence>
<accession>A0A5C6KK43</accession>
<evidence type="ECO:0000313" key="2">
    <source>
        <dbReference type="EMBL" id="TWV62925.1"/>
    </source>
</evidence>
<dbReference type="RefSeq" id="WP_146375299.1">
    <property type="nucleotide sequence ID" value="NZ_VOHW01000003.1"/>
</dbReference>